<dbReference type="GO" id="GO:0005525">
    <property type="term" value="F:GTP binding"/>
    <property type="evidence" value="ECO:0007669"/>
    <property type="project" value="InterPro"/>
</dbReference>
<dbReference type="GO" id="GO:0005634">
    <property type="term" value="C:nucleus"/>
    <property type="evidence" value="ECO:0007669"/>
    <property type="project" value="TreeGrafter"/>
</dbReference>
<dbReference type="Gene3D" id="3.40.50.300">
    <property type="entry name" value="P-loop containing nucleotide triphosphate hydrolases"/>
    <property type="match status" value="1"/>
</dbReference>
<evidence type="ECO:0000313" key="1">
    <source>
        <dbReference type="Proteomes" id="UP000887565"/>
    </source>
</evidence>
<accession>A0A915K4S0</accession>
<dbReference type="Proteomes" id="UP000887565">
    <property type="component" value="Unplaced"/>
</dbReference>
<organism evidence="1 2">
    <name type="scientific">Romanomermis culicivorax</name>
    <name type="common">Nematode worm</name>
    <dbReference type="NCBI Taxonomy" id="13658"/>
    <lineage>
        <taxon>Eukaryota</taxon>
        <taxon>Metazoa</taxon>
        <taxon>Ecdysozoa</taxon>
        <taxon>Nematoda</taxon>
        <taxon>Enoplea</taxon>
        <taxon>Dorylaimia</taxon>
        <taxon>Mermithida</taxon>
        <taxon>Mermithoidea</taxon>
        <taxon>Mermithidae</taxon>
        <taxon>Romanomermis</taxon>
    </lineage>
</organism>
<dbReference type="InterPro" id="IPR040385">
    <property type="entry name" value="RABL6"/>
</dbReference>
<dbReference type="SUPFAM" id="SSF52540">
    <property type="entry name" value="P-loop containing nucleoside triphosphate hydrolases"/>
    <property type="match status" value="1"/>
</dbReference>
<proteinExistence type="predicted"/>
<dbReference type="PANTHER" id="PTHR14932">
    <property type="entry name" value="RAS GTPASE-RELATED"/>
    <property type="match status" value="1"/>
</dbReference>
<reference evidence="2" key="1">
    <citation type="submission" date="2022-11" db="UniProtKB">
        <authorList>
            <consortium name="WormBaseParasite"/>
        </authorList>
    </citation>
    <scope>IDENTIFICATION</scope>
</reference>
<dbReference type="InterPro" id="IPR027417">
    <property type="entry name" value="P-loop_NTPase"/>
</dbReference>
<dbReference type="PANTHER" id="PTHR14932:SF1">
    <property type="entry name" value="RAB-LIKE PROTEIN 6"/>
    <property type="match status" value="1"/>
</dbReference>
<sequence>MLSAFRKKFAKGPSDLPLNDNTSSNSKSVLPSIIDPTLRKKFARGVQYNLRILIKGDRNVGKTCLFNRLQGKSFVDGYLPTDQIQAASIQWNYKATDDVIKVDVWDVVDKSRTKRKIVDGLKLNNHIHE</sequence>
<name>A0A915K4S0_ROMCU</name>
<dbReference type="Pfam" id="PF08477">
    <property type="entry name" value="Roc"/>
    <property type="match status" value="1"/>
</dbReference>
<evidence type="ECO:0000313" key="2">
    <source>
        <dbReference type="WBParaSite" id="nRc.2.0.1.t32845-RA"/>
    </source>
</evidence>
<dbReference type="GO" id="GO:0005829">
    <property type="term" value="C:cytosol"/>
    <property type="evidence" value="ECO:0007669"/>
    <property type="project" value="TreeGrafter"/>
</dbReference>
<dbReference type="AlphaFoldDB" id="A0A915K4S0"/>
<protein>
    <submittedName>
        <fullName evidence="2">Uncharacterized protein</fullName>
    </submittedName>
</protein>
<dbReference type="WBParaSite" id="nRc.2.0.1.t32845-RA">
    <property type="protein sequence ID" value="nRc.2.0.1.t32845-RA"/>
    <property type="gene ID" value="nRc.2.0.1.g32845"/>
</dbReference>
<keyword evidence="1" id="KW-1185">Reference proteome</keyword>